<dbReference type="InterPro" id="IPR029493">
    <property type="entry name" value="RecD2-like_HHH"/>
</dbReference>
<dbReference type="InterPro" id="IPR055446">
    <property type="entry name" value="RecD2_N_OB"/>
</dbReference>
<dbReference type="Pfam" id="PF14490">
    <property type="entry name" value="HHH_RecD2"/>
    <property type="match status" value="1"/>
</dbReference>
<dbReference type="InterPro" id="IPR006345">
    <property type="entry name" value="RecD2"/>
</dbReference>
<dbReference type="InterPro" id="IPR050534">
    <property type="entry name" value="Coronavir_polyprotein_1ab"/>
</dbReference>
<feature type="domain" description="Helix-hairpin-helix DNA-binding motif class 1" evidence="4">
    <location>
        <begin position="83"/>
        <end position="102"/>
    </location>
</feature>
<protein>
    <recommendedName>
        <fullName evidence="3">ATP-dependent RecD2 DNA helicase</fullName>
        <ecNumber evidence="3">5.6.2.3</ecNumber>
    </recommendedName>
    <alternativeName>
        <fullName evidence="3">DNA 5'-3' helicase subunit RecD2</fullName>
    </alternativeName>
</protein>
<dbReference type="Gene3D" id="1.10.10.2220">
    <property type="match status" value="1"/>
</dbReference>
<dbReference type="GO" id="GO:0003677">
    <property type="term" value="F:DNA binding"/>
    <property type="evidence" value="ECO:0007669"/>
    <property type="project" value="UniProtKB-UniRule"/>
</dbReference>
<dbReference type="PANTHER" id="PTHR43788">
    <property type="entry name" value="DNA2/NAM7 HELICASE FAMILY MEMBER"/>
    <property type="match status" value="1"/>
</dbReference>
<comment type="catalytic activity">
    <reaction evidence="3">
        <text>ATP + H2O = ADP + phosphate + H(+)</text>
        <dbReference type="Rhea" id="RHEA:13065"/>
        <dbReference type="ChEBI" id="CHEBI:15377"/>
        <dbReference type="ChEBI" id="CHEBI:15378"/>
        <dbReference type="ChEBI" id="CHEBI:30616"/>
        <dbReference type="ChEBI" id="CHEBI:43474"/>
        <dbReference type="ChEBI" id="CHEBI:456216"/>
        <dbReference type="EC" id="5.6.2.3"/>
    </reaction>
</comment>
<accession>A0A1V4SWW3</accession>
<feature type="binding site" evidence="3">
    <location>
        <begin position="343"/>
        <end position="347"/>
    </location>
    <ligand>
        <name>ATP</name>
        <dbReference type="ChEBI" id="CHEBI:30616"/>
    </ligand>
</feature>
<feature type="domain" description="Helix-hairpin-helix DNA-binding motif class 1" evidence="4">
    <location>
        <begin position="116"/>
        <end position="135"/>
    </location>
</feature>
<dbReference type="Pfam" id="PF13245">
    <property type="entry name" value="AAA_19"/>
    <property type="match status" value="1"/>
</dbReference>
<dbReference type="Gene3D" id="2.30.30.940">
    <property type="match status" value="1"/>
</dbReference>
<feature type="domain" description="Helix-hairpin-helix DNA-binding motif class 1" evidence="4">
    <location>
        <begin position="180"/>
        <end position="199"/>
    </location>
</feature>
<keyword evidence="1 3" id="KW-0547">Nucleotide-binding</keyword>
<sequence length="744" mass="84182">METIVGLVEGIVFKSEDSGYTVLKVNVNNQTITATGAVPFAKEGQSVKLTGEWIIHKQFGKQFKIDEFKEILPTSKDGIERYLSAGVIYGIGPVTAKRIVEYFGEETLDILDNNIERLKEVEGIGDKKFKIIYDSYQEQKGLRDIILFFTEYGLSNNQCIKLYKKYGDRAKDLIKENPYRLCKDISGIGFKTADKIAMNMGVISESPYRIKSGIDYVLGRFCANGNTYMPKERLIEEASETLVVKKDLIEENIYNLYLEKGIIVEKINGVEAVFSLPFYYSEIGITKKIIELGIENFQTINTDVEHEVKMFERSQGITFAPSQKEAILNAFSEGIEIITGGPGTGKTTIIKCIIDIYEKNGLKVLLAAPTGRAAKRMSESTGREAKTIHRLLEMGVSDEEGEKTTFLKGDGEPLEGDVIILDEASMIDVNLMNSLLKAIKLGTRLIIVGDVDQLPSVGAGNVLNDLINSEFIKVVRLREIFRQGAESLITVNAHRINNGEMPHLNKKGNDFYFIRSENSEDILNTIIDLVNRRLPKFNKDWDKLRDIQVLTPMRKGVLGVENMNEKIQEVLNPKENYKKEKKVRETTFREGDKVMQTKNNYSLKWTRVSGEGEEEGVGVFNGDMGFIQTINEEEKTVVVIFDDERRVKYDYVYVDELELAYSITIHKSQGSEFKVVIIPAFMGSPLLMNKNLLYTGITRAKKLVVVVGMPKALNYMVKNTKSMERYSALEHKIKEITQHEFVED</sequence>
<dbReference type="InterPro" id="IPR010994">
    <property type="entry name" value="RuvA_2-like"/>
</dbReference>
<dbReference type="RefSeq" id="WP_080022115.1">
    <property type="nucleotide sequence ID" value="NZ_LTAY01000026.1"/>
</dbReference>
<dbReference type="InterPro" id="IPR027785">
    <property type="entry name" value="UvrD-like_helicase_C"/>
</dbReference>
<dbReference type="Pfam" id="PF13538">
    <property type="entry name" value="UvrD_C_2"/>
    <property type="match status" value="1"/>
</dbReference>
<dbReference type="GO" id="GO:0006310">
    <property type="term" value="P:DNA recombination"/>
    <property type="evidence" value="ECO:0007669"/>
    <property type="project" value="InterPro"/>
</dbReference>
<dbReference type="Pfam" id="PF14520">
    <property type="entry name" value="HHH_5"/>
    <property type="match status" value="1"/>
</dbReference>
<dbReference type="SMART" id="SM00382">
    <property type="entry name" value="AAA"/>
    <property type="match status" value="1"/>
</dbReference>
<keyword evidence="2 3" id="KW-0067">ATP-binding</keyword>
<dbReference type="OrthoDB" id="9803432at2"/>
<name>A0A1V4SWW3_9CLOT</name>
<dbReference type="PANTHER" id="PTHR43788:SF6">
    <property type="entry name" value="DNA HELICASE B"/>
    <property type="match status" value="1"/>
</dbReference>
<dbReference type="InterPro" id="IPR027417">
    <property type="entry name" value="P-loop_NTPase"/>
</dbReference>
<dbReference type="InterPro" id="IPR003583">
    <property type="entry name" value="Hlx-hairpin-Hlx_DNA-bd_motif"/>
</dbReference>
<dbReference type="Pfam" id="PF18335">
    <property type="entry name" value="SH3_13"/>
    <property type="match status" value="1"/>
</dbReference>
<dbReference type="Gene3D" id="3.40.50.300">
    <property type="entry name" value="P-loop containing nucleotide triphosphate hydrolases"/>
    <property type="match status" value="2"/>
</dbReference>
<dbReference type="InterPro" id="IPR003593">
    <property type="entry name" value="AAA+_ATPase"/>
</dbReference>
<dbReference type="GO" id="GO:0043139">
    <property type="term" value="F:5'-3' DNA helicase activity"/>
    <property type="evidence" value="ECO:0007669"/>
    <property type="project" value="UniProtKB-UniRule"/>
</dbReference>
<dbReference type="GO" id="GO:0016887">
    <property type="term" value="F:ATP hydrolysis activity"/>
    <property type="evidence" value="ECO:0007669"/>
    <property type="project" value="RHEA"/>
</dbReference>
<dbReference type="InterPro" id="IPR041451">
    <property type="entry name" value="RecD2_SH13"/>
</dbReference>
<evidence type="ECO:0000256" key="2">
    <source>
        <dbReference type="ARBA" id="ARBA00022840"/>
    </source>
</evidence>
<feature type="domain" description="AAA+ ATPase" evidence="5">
    <location>
        <begin position="332"/>
        <end position="564"/>
    </location>
</feature>
<dbReference type="GO" id="GO:0017116">
    <property type="term" value="F:single-stranded DNA helicase activity"/>
    <property type="evidence" value="ECO:0007669"/>
    <property type="project" value="TreeGrafter"/>
</dbReference>
<organism evidence="6 7">
    <name type="scientific">Clostridium thermobutyricum DSM 4928</name>
    <dbReference type="NCBI Taxonomy" id="1121339"/>
    <lineage>
        <taxon>Bacteria</taxon>
        <taxon>Bacillati</taxon>
        <taxon>Bacillota</taxon>
        <taxon>Clostridia</taxon>
        <taxon>Eubacteriales</taxon>
        <taxon>Clostridiaceae</taxon>
        <taxon>Clostridium</taxon>
    </lineage>
</organism>
<evidence type="ECO:0000313" key="6">
    <source>
        <dbReference type="EMBL" id="OPX49063.1"/>
    </source>
</evidence>
<dbReference type="SUPFAM" id="SSF52540">
    <property type="entry name" value="P-loop containing nucleoside triphosphate hydrolases"/>
    <property type="match status" value="1"/>
</dbReference>
<dbReference type="CDD" id="cd18809">
    <property type="entry name" value="SF1_C_RecD"/>
    <property type="match status" value="1"/>
</dbReference>
<comment type="function">
    <text evidence="3">DNA-dependent ATPase and ATP-dependent 5'-3' DNA helicase. Has no activity on blunt DNA or DNA with 3'-overhangs, requires at least 10 bases of 5'-ssDNA for helicase activity.</text>
</comment>
<dbReference type="GO" id="GO:0006281">
    <property type="term" value="P:DNA repair"/>
    <property type="evidence" value="ECO:0007669"/>
    <property type="project" value="InterPro"/>
</dbReference>
<dbReference type="Gene3D" id="1.10.150.20">
    <property type="entry name" value="5' to 3' exonuclease, C-terminal subdomain"/>
    <property type="match status" value="1"/>
</dbReference>
<evidence type="ECO:0000259" key="4">
    <source>
        <dbReference type="SMART" id="SM00278"/>
    </source>
</evidence>
<dbReference type="Pfam" id="PF23139">
    <property type="entry name" value="OB_YrrC"/>
    <property type="match status" value="1"/>
</dbReference>
<evidence type="ECO:0000259" key="5">
    <source>
        <dbReference type="SMART" id="SM00382"/>
    </source>
</evidence>
<dbReference type="AlphaFoldDB" id="A0A1V4SWW3"/>
<comment type="similarity">
    <text evidence="3">Belongs to the RecD family. RecD2 subfamily.</text>
</comment>
<keyword evidence="3" id="KW-0238">DNA-binding</keyword>
<comment type="caution">
    <text evidence="6">The sequence shown here is derived from an EMBL/GenBank/DDBJ whole genome shotgun (WGS) entry which is preliminary data.</text>
</comment>
<evidence type="ECO:0000256" key="3">
    <source>
        <dbReference type="HAMAP-Rule" id="MF_01488"/>
    </source>
</evidence>
<keyword evidence="3 6" id="KW-0378">Hydrolase</keyword>
<reference evidence="6 7" key="1">
    <citation type="submission" date="2016-02" db="EMBL/GenBank/DDBJ databases">
        <title>Genome sequence of Clostridium thermobutyricum DSM 4928.</title>
        <authorList>
            <person name="Poehlein A."/>
            <person name="Daniel R."/>
        </authorList>
    </citation>
    <scope>NUCLEOTIDE SEQUENCE [LARGE SCALE GENOMIC DNA]</scope>
    <source>
        <strain evidence="6 7">DSM 4928</strain>
    </source>
</reference>
<dbReference type="NCBIfam" id="TIGR01448">
    <property type="entry name" value="recD_rel"/>
    <property type="match status" value="1"/>
</dbReference>
<evidence type="ECO:0000313" key="7">
    <source>
        <dbReference type="Proteomes" id="UP000191448"/>
    </source>
</evidence>
<dbReference type="GO" id="GO:0009338">
    <property type="term" value="C:exodeoxyribonuclease V complex"/>
    <property type="evidence" value="ECO:0007669"/>
    <property type="project" value="TreeGrafter"/>
</dbReference>
<dbReference type="CDD" id="cd17933">
    <property type="entry name" value="DEXSc_RecD-like"/>
    <property type="match status" value="1"/>
</dbReference>
<dbReference type="HAMAP" id="MF_01488">
    <property type="entry name" value="RecD2"/>
    <property type="match status" value="1"/>
</dbReference>
<evidence type="ECO:0000256" key="1">
    <source>
        <dbReference type="ARBA" id="ARBA00022741"/>
    </source>
</evidence>
<dbReference type="EC" id="5.6.2.3" evidence="3"/>
<dbReference type="Proteomes" id="UP000191448">
    <property type="component" value="Unassembled WGS sequence"/>
</dbReference>
<dbReference type="SMART" id="SM00278">
    <property type="entry name" value="HhH1"/>
    <property type="match status" value="3"/>
</dbReference>
<dbReference type="GO" id="GO:0005524">
    <property type="term" value="F:ATP binding"/>
    <property type="evidence" value="ECO:0007669"/>
    <property type="project" value="UniProtKB-UniRule"/>
</dbReference>
<keyword evidence="3" id="KW-0413">Isomerase</keyword>
<proteinExistence type="inferred from homology"/>
<gene>
    <name evidence="3 6" type="primary">recD2</name>
    <name evidence="6" type="ORF">CLTHE_08160</name>
</gene>
<dbReference type="SUPFAM" id="SSF47781">
    <property type="entry name" value="RuvA domain 2-like"/>
    <property type="match status" value="1"/>
</dbReference>
<dbReference type="EMBL" id="LTAY01000026">
    <property type="protein sequence ID" value="OPX49063.1"/>
    <property type="molecule type" value="Genomic_DNA"/>
</dbReference>
<keyword evidence="3 6" id="KW-0347">Helicase</keyword>